<dbReference type="InterPro" id="IPR027417">
    <property type="entry name" value="P-loop_NTPase"/>
</dbReference>
<protein>
    <submittedName>
        <fullName evidence="1">Uncharacterized protein</fullName>
    </submittedName>
</protein>
<evidence type="ECO:0000313" key="1">
    <source>
        <dbReference type="EMBL" id="MDS1820954.1"/>
    </source>
</evidence>
<dbReference type="Gene3D" id="3.40.50.300">
    <property type="entry name" value="P-loop containing nucleotide triphosphate hydrolases"/>
    <property type="match status" value="1"/>
</dbReference>
<accession>A0AAW8PZW3</accession>
<gene>
    <name evidence="1" type="ORF">QX249_09820</name>
</gene>
<sequence length="989" mass="111210">MNLSLAGAVENLIRLYINGTKTDPDQVVDIDAAIGKNTFVSKDGFLMSIIKVNGRQSENNHYHSYNESLKPLISKISAGIKEGVHSIHATYVKEVGKEKELVAKSIAGAREKANNYQFEGMEDLFDDQVNFISKQIIDEEVYMAVWTNTSFLRPRQIAQEKDEIEEARKELPIADDAHGLIDTYTHIKIKHENYVEAVIDGLSASGVNAEVLNRDKSMLSMAQIIYPFLSADFEFIFPDRDTFPKSKEYAGGLEDDASHMLWDSLSSQLIREDDVDVDLTEGVARVGDRYFSTFEVKNPPRNLVLFNSLGDTIKADVPCMISFSVSSASSFTFFWKKLLSTLPIPASNKRIKKSIHAVSLLKELGEPDVEYKMSVTTWSKDSEDLLENRDYLKGELSSWGNSVVRNYRGCPFDALATSIQGINSRTFGSTVYAPLSGVVAQLPLGRRLRFWRRSALNFVGNGDVLYPYSVQSSEQKYWNIGVCATMGSGKSVLLQNIAFSHLFGDTIAGEMPMVGYIDNGFSAKTMVESLIAMAPKDKKHLFKHITYENNKKFAYNIFDTQLGCRSADSDQMNQIISTLVGIITPAGEEKVHGDAANLLRKVVAEAYFTLSDKEKPRNYREGRAPKLDSALKKIGYDPTGKTYWEIVDDLFDKKKLVMAEYAQRFAVPTIQDVIQQLTISDTVNNSYKGIVAYNNEELVPYVRRALMEAIEKYPVFSGVTVLDVSMARFIVLDLDKVAKSGNAEMDKDSSVFYSLARFIVSNNMFISSTLYEVVPDKYSSYHKRRVELVKSIPKLLVYDEYHRLKSPTVIAQIKREMREGRKWSLVNLFASQLLKDFDEDMQNLLSATFLMSNDAGSPEEIKKTFGLNKDTMDYVMSELTGPKGARGASMVALFKFKKATLIQRLRFVLYPYMYWMTTSDAIDNALKQNVMSKLSVGDAIKALSSTYGFGARKVYENIGETHPDPEVKKDPIQFMGDSLVNSFRTMIAS</sequence>
<evidence type="ECO:0000313" key="2">
    <source>
        <dbReference type="Proteomes" id="UP001253193"/>
    </source>
</evidence>
<proteinExistence type="predicted"/>
<name>A0AAW8PZW3_VIBPH</name>
<reference evidence="1" key="1">
    <citation type="submission" date="2023-06" db="EMBL/GenBank/DDBJ databases">
        <title>Genomic Diversity of Vibrio spp. and Metagenomic Analysis of Pathogens in Florida Gulf Coastal Waters Following Hurricane Ian.</title>
        <authorList>
            <person name="Brumfield K.D."/>
        </authorList>
    </citation>
    <scope>NUCLEOTIDE SEQUENCE</scope>
    <source>
        <strain evidence="1">WBS2B-138</strain>
    </source>
</reference>
<dbReference type="Proteomes" id="UP001253193">
    <property type="component" value="Unassembled WGS sequence"/>
</dbReference>
<dbReference type="AlphaFoldDB" id="A0AAW8PZW3"/>
<dbReference type="EMBL" id="JAUHGG010000003">
    <property type="protein sequence ID" value="MDS1820954.1"/>
    <property type="molecule type" value="Genomic_DNA"/>
</dbReference>
<comment type="caution">
    <text evidence="1">The sequence shown here is derived from an EMBL/GenBank/DDBJ whole genome shotgun (WGS) entry which is preliminary data.</text>
</comment>
<dbReference type="SUPFAM" id="SSF52540">
    <property type="entry name" value="P-loop containing nucleoside triphosphate hydrolases"/>
    <property type="match status" value="1"/>
</dbReference>
<dbReference type="RefSeq" id="WP_311019740.1">
    <property type="nucleotide sequence ID" value="NZ_JAUHGG010000003.1"/>
</dbReference>
<organism evidence="1 2">
    <name type="scientific">Vibrio parahaemolyticus</name>
    <dbReference type="NCBI Taxonomy" id="670"/>
    <lineage>
        <taxon>Bacteria</taxon>
        <taxon>Pseudomonadati</taxon>
        <taxon>Pseudomonadota</taxon>
        <taxon>Gammaproteobacteria</taxon>
        <taxon>Vibrionales</taxon>
        <taxon>Vibrionaceae</taxon>
        <taxon>Vibrio</taxon>
    </lineage>
</organism>